<keyword evidence="2" id="KW-0472">Membrane</keyword>
<protein>
    <recommendedName>
        <fullName evidence="5">YcxB-like protein domain-containing protein</fullName>
    </recommendedName>
</protein>
<dbReference type="EMBL" id="CP060696">
    <property type="protein sequence ID" value="QNO18102.1"/>
    <property type="molecule type" value="Genomic_DNA"/>
</dbReference>
<evidence type="ECO:0000313" key="3">
    <source>
        <dbReference type="EMBL" id="QNO18102.1"/>
    </source>
</evidence>
<keyword evidence="2" id="KW-1133">Transmembrane helix</keyword>
<feature type="region of interest" description="Disordered" evidence="1">
    <location>
        <begin position="1"/>
        <end position="26"/>
    </location>
</feature>
<feature type="transmembrane region" description="Helical" evidence="2">
    <location>
        <begin position="78"/>
        <end position="97"/>
    </location>
</feature>
<evidence type="ECO:0008006" key="5">
    <source>
        <dbReference type="Google" id="ProtNLM"/>
    </source>
</evidence>
<feature type="transmembrane region" description="Helical" evidence="2">
    <location>
        <begin position="103"/>
        <end position="125"/>
    </location>
</feature>
<gene>
    <name evidence="3" type="ORF">H6X83_00045</name>
</gene>
<keyword evidence="2" id="KW-0812">Transmembrane</keyword>
<dbReference type="Proteomes" id="UP000516046">
    <property type="component" value="Chromosome"/>
</dbReference>
<name>A0A7G9WHE0_9FIRM</name>
<evidence type="ECO:0000256" key="2">
    <source>
        <dbReference type="SAM" id="Phobius"/>
    </source>
</evidence>
<dbReference type="AlphaFoldDB" id="A0A7G9WHE0"/>
<keyword evidence="4" id="KW-1185">Reference proteome</keyword>
<proteinExistence type="predicted"/>
<accession>A0A7G9WHE0</accession>
<sequence>MSNRKTEEETIQPPEPETQEDDGDSIRWDGSEAEMVADEDAEEYEETKTAIKISYRLTDDEVCRAFVHAGMTPKRRTLLLVLAVAAFVCSIVSFVLYGMQPAFGSLASGILLCAAGIVVLVLPWFSIRKHAKRANDHGEYTLKIYPDMIEGEHSGKMVEFPLDGTIACEFYKGLALIHFDREYIGGSLLILPLRSVEPGVLADVEAILRSGTHAKLS</sequence>
<organism evidence="3 4">
    <name type="scientific">Caproicibacterium amylolyticum</name>
    <dbReference type="NCBI Taxonomy" id="2766537"/>
    <lineage>
        <taxon>Bacteria</taxon>
        <taxon>Bacillati</taxon>
        <taxon>Bacillota</taxon>
        <taxon>Clostridia</taxon>
        <taxon>Eubacteriales</taxon>
        <taxon>Oscillospiraceae</taxon>
        <taxon>Caproicibacterium</taxon>
    </lineage>
</organism>
<evidence type="ECO:0000256" key="1">
    <source>
        <dbReference type="SAM" id="MobiDB-lite"/>
    </source>
</evidence>
<reference evidence="3 4" key="1">
    <citation type="submission" date="2020-08" db="EMBL/GenBank/DDBJ databases">
        <authorList>
            <person name="Ren C."/>
            <person name="Gu Y."/>
            <person name="Xu Y."/>
        </authorList>
    </citation>
    <scope>NUCLEOTIDE SEQUENCE [LARGE SCALE GENOMIC DNA]</scope>
    <source>
        <strain evidence="3 4">LBM18003</strain>
    </source>
</reference>
<dbReference type="RefSeq" id="WP_212507167.1">
    <property type="nucleotide sequence ID" value="NZ_CP060696.1"/>
</dbReference>
<evidence type="ECO:0000313" key="4">
    <source>
        <dbReference type="Proteomes" id="UP000516046"/>
    </source>
</evidence>
<dbReference type="KEGG" id="caml:H6X83_00045"/>